<organism evidence="8 9">
    <name type="scientific">Cystobacter ferrugineus</name>
    <dbReference type="NCBI Taxonomy" id="83449"/>
    <lineage>
        <taxon>Bacteria</taxon>
        <taxon>Pseudomonadati</taxon>
        <taxon>Myxococcota</taxon>
        <taxon>Myxococcia</taxon>
        <taxon>Myxococcales</taxon>
        <taxon>Cystobacterineae</taxon>
        <taxon>Archangiaceae</taxon>
        <taxon>Cystobacter</taxon>
    </lineage>
</organism>
<keyword evidence="9" id="KW-1185">Reference proteome</keyword>
<dbReference type="PANTHER" id="PTHR42940:SF7">
    <property type="entry name" value="ALCOHOL DEHYDROGENASE-LIKE N-TERMINAL DOMAIN-CONTAINING PROTEIN"/>
    <property type="match status" value="1"/>
</dbReference>
<dbReference type="AlphaFoldDB" id="A0A1L9BDM1"/>
<comment type="caution">
    <text evidence="8">The sequence shown here is derived from an EMBL/GenBank/DDBJ whole genome shotgun (WGS) entry which is preliminary data.</text>
</comment>
<dbReference type="Gene3D" id="3.40.50.720">
    <property type="entry name" value="NAD(P)-binding Rossmann-like Domain"/>
    <property type="match status" value="1"/>
</dbReference>
<evidence type="ECO:0000256" key="5">
    <source>
        <dbReference type="ARBA" id="ARBA00023002"/>
    </source>
</evidence>
<dbReference type="GO" id="GO:0008106">
    <property type="term" value="F:alcohol dehydrogenase (NADP+) activity"/>
    <property type="evidence" value="ECO:0007669"/>
    <property type="project" value="UniProtKB-ARBA"/>
</dbReference>
<keyword evidence="4 6" id="KW-0862">Zinc</keyword>
<accession>A0A1L9BDM1</accession>
<dbReference type="RefSeq" id="WP_071898965.1">
    <property type="nucleotide sequence ID" value="NZ_MPIN01000003.1"/>
</dbReference>
<dbReference type="GO" id="GO:0008270">
    <property type="term" value="F:zinc ion binding"/>
    <property type="evidence" value="ECO:0007669"/>
    <property type="project" value="InterPro"/>
</dbReference>
<evidence type="ECO:0000256" key="1">
    <source>
        <dbReference type="ARBA" id="ARBA00001947"/>
    </source>
</evidence>
<evidence type="ECO:0000256" key="3">
    <source>
        <dbReference type="ARBA" id="ARBA00022723"/>
    </source>
</evidence>
<proteinExistence type="inferred from homology"/>
<name>A0A1L9BDM1_9BACT</name>
<dbReference type="PROSITE" id="PS00059">
    <property type="entry name" value="ADH_ZINC"/>
    <property type="match status" value="1"/>
</dbReference>
<dbReference type="PANTHER" id="PTHR42940">
    <property type="entry name" value="ALCOHOL DEHYDROGENASE 1-RELATED"/>
    <property type="match status" value="1"/>
</dbReference>
<dbReference type="InterPro" id="IPR020843">
    <property type="entry name" value="ER"/>
</dbReference>
<keyword evidence="3 6" id="KW-0479">Metal-binding</keyword>
<dbReference type="Pfam" id="PF08240">
    <property type="entry name" value="ADH_N"/>
    <property type="match status" value="1"/>
</dbReference>
<evidence type="ECO:0000259" key="7">
    <source>
        <dbReference type="SMART" id="SM00829"/>
    </source>
</evidence>
<dbReference type="SUPFAM" id="SSF51735">
    <property type="entry name" value="NAD(P)-binding Rossmann-fold domains"/>
    <property type="match status" value="1"/>
</dbReference>
<comment type="cofactor">
    <cofactor evidence="1 6">
        <name>Zn(2+)</name>
        <dbReference type="ChEBI" id="CHEBI:29105"/>
    </cofactor>
</comment>
<dbReference type="Proteomes" id="UP000182229">
    <property type="component" value="Unassembled WGS sequence"/>
</dbReference>
<evidence type="ECO:0000256" key="4">
    <source>
        <dbReference type="ARBA" id="ARBA00022833"/>
    </source>
</evidence>
<dbReference type="Gene3D" id="3.90.180.10">
    <property type="entry name" value="Medium-chain alcohol dehydrogenases, catalytic domain"/>
    <property type="match status" value="1"/>
</dbReference>
<dbReference type="InterPro" id="IPR011032">
    <property type="entry name" value="GroES-like_sf"/>
</dbReference>
<dbReference type="SUPFAM" id="SSF50129">
    <property type="entry name" value="GroES-like"/>
    <property type="match status" value="1"/>
</dbReference>
<dbReference type="InterPro" id="IPR036291">
    <property type="entry name" value="NAD(P)-bd_dom_sf"/>
</dbReference>
<dbReference type="SMART" id="SM00829">
    <property type="entry name" value="PKS_ER"/>
    <property type="match status" value="1"/>
</dbReference>
<dbReference type="STRING" id="83449.BON30_14970"/>
<comment type="similarity">
    <text evidence="2 6">Belongs to the zinc-containing alcohol dehydrogenase family.</text>
</comment>
<evidence type="ECO:0000313" key="9">
    <source>
        <dbReference type="Proteomes" id="UP000182229"/>
    </source>
</evidence>
<keyword evidence="5" id="KW-0560">Oxidoreductase</keyword>
<dbReference type="InterPro" id="IPR002328">
    <property type="entry name" value="ADH_Zn_CS"/>
</dbReference>
<evidence type="ECO:0000313" key="8">
    <source>
        <dbReference type="EMBL" id="OJH40333.1"/>
    </source>
</evidence>
<dbReference type="InterPro" id="IPR013154">
    <property type="entry name" value="ADH-like_N"/>
</dbReference>
<dbReference type="GO" id="GO:0004022">
    <property type="term" value="F:alcohol dehydrogenase (NAD+) activity"/>
    <property type="evidence" value="ECO:0007669"/>
    <property type="project" value="TreeGrafter"/>
</dbReference>
<feature type="domain" description="Enoyl reductase (ER)" evidence="7">
    <location>
        <begin position="14"/>
        <end position="337"/>
    </location>
</feature>
<dbReference type="Pfam" id="PF00107">
    <property type="entry name" value="ADH_zinc_N"/>
    <property type="match status" value="1"/>
</dbReference>
<sequence>MSAATYRAVQALGGGKLEVVERPLPKPGSGQVLVTIEACGICHTDALTVEGGFPGLEYPRVPGHEVVGRIAVVGGQVSARWKVGQRVGVGFLSGRCGECESCRRGDFVNCASQPLTGIHFDGGYAEAMIADQHGLVAIPEEFSAVDAAPLLCAGVTTFNALRKSPARQGELVAIQGIGGLGHLGIQFARHMGYRTVAIARGAGKKAMALELGAHHYIDSAAQDPAKALQALGGASVIVATASSPASMGPLLEGLKSQGRLVIVGAGAEPLQVPVTSLLFGERSISGSNTGSPVEAEDMLNFSLLRDIRARIETLPLERAAEGYAKMMSNEARFRMVLTIGAK</sequence>
<evidence type="ECO:0000256" key="6">
    <source>
        <dbReference type="RuleBase" id="RU361277"/>
    </source>
</evidence>
<dbReference type="FunFam" id="3.40.50.720:FF:000022">
    <property type="entry name" value="Cinnamyl alcohol dehydrogenase"/>
    <property type="match status" value="1"/>
</dbReference>
<dbReference type="OrthoDB" id="9774952at2"/>
<dbReference type="GO" id="GO:0005737">
    <property type="term" value="C:cytoplasm"/>
    <property type="evidence" value="ECO:0007669"/>
    <property type="project" value="TreeGrafter"/>
</dbReference>
<protein>
    <submittedName>
        <fullName evidence="8">Alcohol dehydrogenase</fullName>
    </submittedName>
</protein>
<reference evidence="9" key="1">
    <citation type="submission" date="2016-11" db="EMBL/GenBank/DDBJ databases">
        <authorList>
            <person name="Shukria A."/>
            <person name="Stevens D.C."/>
        </authorList>
    </citation>
    <scope>NUCLEOTIDE SEQUENCE [LARGE SCALE GENOMIC DNA]</scope>
    <source>
        <strain evidence="9">Cbfe23</strain>
    </source>
</reference>
<gene>
    <name evidence="8" type="ORF">BON30_14970</name>
</gene>
<dbReference type="CDD" id="cd08296">
    <property type="entry name" value="CAD_like"/>
    <property type="match status" value="1"/>
</dbReference>
<dbReference type="InterPro" id="IPR013149">
    <property type="entry name" value="ADH-like_C"/>
</dbReference>
<evidence type="ECO:0000256" key="2">
    <source>
        <dbReference type="ARBA" id="ARBA00008072"/>
    </source>
</evidence>
<dbReference type="EMBL" id="MPIN01000003">
    <property type="protein sequence ID" value="OJH40333.1"/>
    <property type="molecule type" value="Genomic_DNA"/>
</dbReference>
<reference evidence="8 9" key="2">
    <citation type="submission" date="2016-12" db="EMBL/GenBank/DDBJ databases">
        <title>Draft Genome Sequence of Cystobacter ferrugineus Strain Cbfe23.</title>
        <authorList>
            <person name="Akbar S."/>
            <person name="Dowd S.E."/>
            <person name="Stevens D.C."/>
        </authorList>
    </citation>
    <scope>NUCLEOTIDE SEQUENCE [LARGE SCALE GENOMIC DNA]</scope>
    <source>
        <strain evidence="8 9">Cbfe23</strain>
    </source>
</reference>